<keyword evidence="4 7" id="KW-1133">Transmembrane helix</keyword>
<dbReference type="NCBIfam" id="TIGR00897">
    <property type="entry name" value="2A0118"/>
    <property type="match status" value="1"/>
</dbReference>
<dbReference type="PROSITE" id="PS50850">
    <property type="entry name" value="MFS"/>
    <property type="match status" value="1"/>
</dbReference>
<feature type="transmembrane region" description="Helical" evidence="7">
    <location>
        <begin position="31"/>
        <end position="51"/>
    </location>
</feature>
<feature type="region of interest" description="Disordered" evidence="6">
    <location>
        <begin position="428"/>
        <end position="453"/>
    </location>
</feature>
<feature type="transmembrane region" description="Helical" evidence="7">
    <location>
        <begin position="244"/>
        <end position="264"/>
    </location>
</feature>
<evidence type="ECO:0000256" key="2">
    <source>
        <dbReference type="ARBA" id="ARBA00022475"/>
    </source>
</evidence>
<feature type="transmembrane region" description="Helical" evidence="7">
    <location>
        <begin position="57"/>
        <end position="82"/>
    </location>
</feature>
<reference evidence="10" key="1">
    <citation type="journal article" date="2019" name="Int. J. Syst. Evol. Microbiol.">
        <title>The Global Catalogue of Microorganisms (GCM) 10K type strain sequencing project: providing services to taxonomists for standard genome sequencing and annotation.</title>
        <authorList>
            <consortium name="The Broad Institute Genomics Platform"/>
            <consortium name="The Broad Institute Genome Sequencing Center for Infectious Disease"/>
            <person name="Wu L."/>
            <person name="Ma J."/>
        </authorList>
    </citation>
    <scope>NUCLEOTIDE SEQUENCE [LARGE SCALE GENOMIC DNA]</scope>
    <source>
        <strain evidence="10">SYNS20</strain>
    </source>
</reference>
<gene>
    <name evidence="9" type="ORF">ACFQVC_10535</name>
</gene>
<organism evidence="9 10">
    <name type="scientific">Streptomyces monticola</name>
    <dbReference type="NCBI Taxonomy" id="2666263"/>
    <lineage>
        <taxon>Bacteria</taxon>
        <taxon>Bacillati</taxon>
        <taxon>Actinomycetota</taxon>
        <taxon>Actinomycetes</taxon>
        <taxon>Kitasatosporales</taxon>
        <taxon>Streptomycetaceae</taxon>
        <taxon>Streptomyces</taxon>
    </lineage>
</organism>
<dbReference type="PANTHER" id="PTHR43124">
    <property type="entry name" value="PURINE EFFLUX PUMP PBUE"/>
    <property type="match status" value="1"/>
</dbReference>
<feature type="transmembrane region" description="Helical" evidence="7">
    <location>
        <begin position="306"/>
        <end position="326"/>
    </location>
</feature>
<feature type="transmembrane region" description="Helical" evidence="7">
    <location>
        <begin position="276"/>
        <end position="294"/>
    </location>
</feature>
<evidence type="ECO:0000256" key="5">
    <source>
        <dbReference type="ARBA" id="ARBA00023136"/>
    </source>
</evidence>
<dbReference type="InterPro" id="IPR036259">
    <property type="entry name" value="MFS_trans_sf"/>
</dbReference>
<dbReference type="CDD" id="cd17337">
    <property type="entry name" value="MFS_CsbX"/>
    <property type="match status" value="1"/>
</dbReference>
<comment type="subcellular location">
    <subcellularLocation>
        <location evidence="1">Cell membrane</location>
        <topology evidence="1">Multi-pass membrane protein</topology>
    </subcellularLocation>
</comment>
<evidence type="ECO:0000256" key="3">
    <source>
        <dbReference type="ARBA" id="ARBA00022692"/>
    </source>
</evidence>
<keyword evidence="5 7" id="KW-0472">Membrane</keyword>
<evidence type="ECO:0000256" key="1">
    <source>
        <dbReference type="ARBA" id="ARBA00004651"/>
    </source>
</evidence>
<dbReference type="RefSeq" id="WP_381829252.1">
    <property type="nucleotide sequence ID" value="NZ_JBHTCF010000003.1"/>
</dbReference>
<keyword evidence="3 7" id="KW-0812">Transmembrane</keyword>
<dbReference type="EMBL" id="JBHTCF010000003">
    <property type="protein sequence ID" value="MFC7304651.1"/>
    <property type="molecule type" value="Genomic_DNA"/>
</dbReference>
<evidence type="ECO:0000313" key="10">
    <source>
        <dbReference type="Proteomes" id="UP001596523"/>
    </source>
</evidence>
<keyword evidence="2" id="KW-1003">Cell membrane</keyword>
<feature type="domain" description="Major facilitator superfamily (MFS) profile" evidence="8">
    <location>
        <begin position="28"/>
        <end position="422"/>
    </location>
</feature>
<evidence type="ECO:0000256" key="7">
    <source>
        <dbReference type="SAM" id="Phobius"/>
    </source>
</evidence>
<sequence>MTNTPAPPATGRAGRPQSLITRLGIPQSLSWGYLGLLIFMTGVGIEAGYLSPYLESLGIPAADVAMVFTVYGVTGAVAAWFAGALSDLFGPRKVMWLGLGAFALTHIFFLTVAIPSKAYPLLLLGYALRGIAFPLFAYAFLVWIAAVAPQRQMGSAMGWFWSAFSAGLPTLGSLTAGLLIPHIGEYATLWVALGVVVAGGLVPLLLIRERTGSRRLAPVGESPMAGLVGSLTILYRNPRVGAGAMVRMFNTASQFGFLVMLPAWFINEVGLSKEQWLMLLSIMFATNIGTNLLFGIVGDKVGWRTTVAWFGGVGCTISTLVLYYVPSAVGDQYAIALIVAVFYGASLSGYVPLSALMTAIAPEHKGQAMAALNLGAGASTFLGPLVVSLFLGPLGVGGVVWIFAAFHAVSALLTLLLKTTGPAAEATEPIDLPQPAAGDEPPLAAAGHAPKGL</sequence>
<feature type="transmembrane region" description="Helical" evidence="7">
    <location>
        <begin position="126"/>
        <end position="147"/>
    </location>
</feature>
<dbReference type="Pfam" id="PF07690">
    <property type="entry name" value="MFS_1"/>
    <property type="match status" value="1"/>
</dbReference>
<dbReference type="Gene3D" id="1.20.1250.20">
    <property type="entry name" value="MFS general substrate transporter like domains"/>
    <property type="match status" value="2"/>
</dbReference>
<feature type="transmembrane region" description="Helical" evidence="7">
    <location>
        <begin position="398"/>
        <end position="417"/>
    </location>
</feature>
<dbReference type="SUPFAM" id="SSF103473">
    <property type="entry name" value="MFS general substrate transporter"/>
    <property type="match status" value="1"/>
</dbReference>
<dbReference type="InterPro" id="IPR050189">
    <property type="entry name" value="MFS_Efflux_Transporters"/>
</dbReference>
<dbReference type="Proteomes" id="UP001596523">
    <property type="component" value="Unassembled WGS sequence"/>
</dbReference>
<evidence type="ECO:0000256" key="4">
    <source>
        <dbReference type="ARBA" id="ARBA00022989"/>
    </source>
</evidence>
<feature type="transmembrane region" description="Helical" evidence="7">
    <location>
        <begin position="94"/>
        <end position="114"/>
    </location>
</feature>
<dbReference type="PANTHER" id="PTHR43124:SF10">
    <property type="entry name" value="PURINE EFFLUX PUMP PBUE"/>
    <property type="match status" value="1"/>
</dbReference>
<name>A0ABW2JGV4_9ACTN</name>
<keyword evidence="10" id="KW-1185">Reference proteome</keyword>
<dbReference type="InterPro" id="IPR004748">
    <property type="entry name" value="Polyol_permease-like"/>
</dbReference>
<evidence type="ECO:0000256" key="6">
    <source>
        <dbReference type="SAM" id="MobiDB-lite"/>
    </source>
</evidence>
<feature type="transmembrane region" description="Helical" evidence="7">
    <location>
        <begin position="186"/>
        <end position="207"/>
    </location>
</feature>
<feature type="transmembrane region" description="Helical" evidence="7">
    <location>
        <begin position="368"/>
        <end position="392"/>
    </location>
</feature>
<proteinExistence type="predicted"/>
<evidence type="ECO:0000259" key="8">
    <source>
        <dbReference type="PROSITE" id="PS50850"/>
    </source>
</evidence>
<feature type="transmembrane region" description="Helical" evidence="7">
    <location>
        <begin position="332"/>
        <end position="356"/>
    </location>
</feature>
<feature type="transmembrane region" description="Helical" evidence="7">
    <location>
        <begin position="159"/>
        <end position="180"/>
    </location>
</feature>
<evidence type="ECO:0000313" key="9">
    <source>
        <dbReference type="EMBL" id="MFC7304651.1"/>
    </source>
</evidence>
<dbReference type="InterPro" id="IPR020846">
    <property type="entry name" value="MFS_dom"/>
</dbReference>
<accession>A0ABW2JGV4</accession>
<dbReference type="InterPro" id="IPR011701">
    <property type="entry name" value="MFS"/>
</dbReference>
<comment type="caution">
    <text evidence="9">The sequence shown here is derived from an EMBL/GenBank/DDBJ whole genome shotgun (WGS) entry which is preliminary data.</text>
</comment>
<protein>
    <submittedName>
        <fullName evidence="9">MFS transporter</fullName>
    </submittedName>
</protein>